<dbReference type="Proteomes" id="UP000006514">
    <property type="component" value="Unassembled WGS sequence"/>
</dbReference>
<name>J0WT99_AURST</name>
<accession>J0WT99</accession>
<organism evidence="1 2">
    <name type="scientific">Auricularia subglabra (strain TFB-10046 / SS5)</name>
    <name type="common">White-rot fungus</name>
    <name type="synonym">Auricularia delicata (strain TFB10046)</name>
    <dbReference type="NCBI Taxonomy" id="717982"/>
    <lineage>
        <taxon>Eukaryota</taxon>
        <taxon>Fungi</taxon>
        <taxon>Dikarya</taxon>
        <taxon>Basidiomycota</taxon>
        <taxon>Agaricomycotina</taxon>
        <taxon>Agaricomycetes</taxon>
        <taxon>Auriculariales</taxon>
        <taxon>Auriculariaceae</taxon>
        <taxon>Auricularia</taxon>
    </lineage>
</organism>
<evidence type="ECO:0000313" key="2">
    <source>
        <dbReference type="Proteomes" id="UP000006514"/>
    </source>
</evidence>
<sequence>MSHSVSGHRAICTDDIVESIISWLVGKPRDLAAVCLVQRSWNPHATSALYAHVSVTLPDERFSRTMHRAPALRRLIRDLRITVWSIEPRFAYLLEDSLTWMAGAAFRSVAVACDGGIACDIVARHIRGWVMPSLRALAVEGSDFCFNIPPSVRSLTLVGSTMFSVYNIPDGLEHFRWLCAHRMPHDVMATFAMLSHLEVEFDDGVESYLYNPRNSAPGWEWPPMPSLTTLSIVADEPLFLQLNTESLRRVRHLRISATCLWTNVVPSSVRTLDILEPGSLSANLVDNISPQRPTRQPVECRGEYQVRVYVDAESDAIAALVARGIMLHQDRAHRNIGRGMDLPKWNNRHPAWEHVQLSASPGELVVRLLWLGYILSRDPVDTVERRFDAQNVFTLKKYLLDDTTLAIFNSAERYLFPADPEDSELHPGLVNAIAEWELELAMEGVVVA</sequence>
<proteinExistence type="predicted"/>
<dbReference type="InParanoid" id="J0WT99"/>
<keyword evidence="2" id="KW-1185">Reference proteome</keyword>
<dbReference type="KEGG" id="adl:AURDEDRAFT_175489"/>
<gene>
    <name evidence="1" type="ORF">AURDEDRAFT_175489</name>
</gene>
<dbReference type="EMBL" id="JH687890">
    <property type="protein sequence ID" value="EJD35463.1"/>
    <property type="molecule type" value="Genomic_DNA"/>
</dbReference>
<protein>
    <submittedName>
        <fullName evidence="1">Uncharacterized protein</fullName>
    </submittedName>
</protein>
<reference evidence="2" key="1">
    <citation type="journal article" date="2012" name="Science">
        <title>The Paleozoic origin of enzymatic lignin decomposition reconstructed from 31 fungal genomes.</title>
        <authorList>
            <person name="Floudas D."/>
            <person name="Binder M."/>
            <person name="Riley R."/>
            <person name="Barry K."/>
            <person name="Blanchette R.A."/>
            <person name="Henrissat B."/>
            <person name="Martinez A.T."/>
            <person name="Otillar R."/>
            <person name="Spatafora J.W."/>
            <person name="Yadav J.S."/>
            <person name="Aerts A."/>
            <person name="Benoit I."/>
            <person name="Boyd A."/>
            <person name="Carlson A."/>
            <person name="Copeland A."/>
            <person name="Coutinho P.M."/>
            <person name="de Vries R.P."/>
            <person name="Ferreira P."/>
            <person name="Findley K."/>
            <person name="Foster B."/>
            <person name="Gaskell J."/>
            <person name="Glotzer D."/>
            <person name="Gorecki P."/>
            <person name="Heitman J."/>
            <person name="Hesse C."/>
            <person name="Hori C."/>
            <person name="Igarashi K."/>
            <person name="Jurgens J.A."/>
            <person name="Kallen N."/>
            <person name="Kersten P."/>
            <person name="Kohler A."/>
            <person name="Kuees U."/>
            <person name="Kumar T.K.A."/>
            <person name="Kuo A."/>
            <person name="LaButti K."/>
            <person name="Larrondo L.F."/>
            <person name="Lindquist E."/>
            <person name="Ling A."/>
            <person name="Lombard V."/>
            <person name="Lucas S."/>
            <person name="Lundell T."/>
            <person name="Martin R."/>
            <person name="McLaughlin D.J."/>
            <person name="Morgenstern I."/>
            <person name="Morin E."/>
            <person name="Murat C."/>
            <person name="Nagy L.G."/>
            <person name="Nolan M."/>
            <person name="Ohm R.A."/>
            <person name="Patyshakuliyeva A."/>
            <person name="Rokas A."/>
            <person name="Ruiz-Duenas F.J."/>
            <person name="Sabat G."/>
            <person name="Salamov A."/>
            <person name="Samejima M."/>
            <person name="Schmutz J."/>
            <person name="Slot J.C."/>
            <person name="St John F."/>
            <person name="Stenlid J."/>
            <person name="Sun H."/>
            <person name="Sun S."/>
            <person name="Syed K."/>
            <person name="Tsang A."/>
            <person name="Wiebenga A."/>
            <person name="Young D."/>
            <person name="Pisabarro A."/>
            <person name="Eastwood D.C."/>
            <person name="Martin F."/>
            <person name="Cullen D."/>
            <person name="Grigoriev I.V."/>
            <person name="Hibbett D.S."/>
        </authorList>
    </citation>
    <scope>NUCLEOTIDE SEQUENCE [LARGE SCALE GENOMIC DNA]</scope>
    <source>
        <strain evidence="2">TFB10046</strain>
    </source>
</reference>
<evidence type="ECO:0000313" key="1">
    <source>
        <dbReference type="EMBL" id="EJD35463.1"/>
    </source>
</evidence>
<dbReference type="AlphaFoldDB" id="J0WT99"/>